<name>D1QTD3_9BACT</name>
<evidence type="ECO:0000313" key="3">
    <source>
        <dbReference type="Proteomes" id="UP000004079"/>
    </source>
</evidence>
<dbReference type="AlphaFoldDB" id="D1QTD3"/>
<feature type="transmembrane region" description="Helical" evidence="1">
    <location>
        <begin position="65"/>
        <end position="90"/>
    </location>
</feature>
<protein>
    <submittedName>
        <fullName evidence="2">Uncharacterized protein</fullName>
    </submittedName>
</protein>
<keyword evidence="1" id="KW-0472">Membrane</keyword>
<dbReference type="Proteomes" id="UP000004079">
    <property type="component" value="Unassembled WGS sequence"/>
</dbReference>
<proteinExistence type="predicted"/>
<accession>D1QTD3</accession>
<dbReference type="HOGENOM" id="CLU_2397207_0_0_10"/>
<evidence type="ECO:0000313" key="2">
    <source>
        <dbReference type="EMBL" id="EFB31413.1"/>
    </source>
</evidence>
<reference evidence="2 3" key="1">
    <citation type="submission" date="2009-11" db="EMBL/GenBank/DDBJ databases">
        <authorList>
            <person name="Weinstock G."/>
            <person name="Sodergren E."/>
            <person name="Clifton S."/>
            <person name="Fulton L."/>
            <person name="Fulton B."/>
            <person name="Courtney L."/>
            <person name="Fronick C."/>
            <person name="Harrison M."/>
            <person name="Strong C."/>
            <person name="Farmer C."/>
            <person name="Delahaunty K."/>
            <person name="Markovic C."/>
            <person name="Hall O."/>
            <person name="Minx P."/>
            <person name="Tomlinson C."/>
            <person name="Mitreva M."/>
            <person name="Nelson J."/>
            <person name="Hou S."/>
            <person name="Wollam A."/>
            <person name="Pepin K.H."/>
            <person name="Johnson M."/>
            <person name="Bhonagiri V."/>
            <person name="Nash W.E."/>
            <person name="Warren W."/>
            <person name="Chinwalla A."/>
            <person name="Mardis E.R."/>
            <person name="Wilson R.K."/>
        </authorList>
    </citation>
    <scope>NUCLEOTIDE SEQUENCE [LARGE SCALE GENOMIC DNA]</scope>
    <source>
        <strain evidence="2 3">F0302</strain>
    </source>
</reference>
<evidence type="ECO:0000256" key="1">
    <source>
        <dbReference type="SAM" id="Phobius"/>
    </source>
</evidence>
<organism evidence="2 3">
    <name type="scientific">Segatella oris F0302</name>
    <dbReference type="NCBI Taxonomy" id="649760"/>
    <lineage>
        <taxon>Bacteria</taxon>
        <taxon>Pseudomonadati</taxon>
        <taxon>Bacteroidota</taxon>
        <taxon>Bacteroidia</taxon>
        <taxon>Bacteroidales</taxon>
        <taxon>Prevotellaceae</taxon>
        <taxon>Segatella</taxon>
    </lineage>
</organism>
<dbReference type="STRING" id="649760.HMPREF0971_02261"/>
<dbReference type="EMBL" id="ACUZ02000037">
    <property type="protein sequence ID" value="EFB31413.1"/>
    <property type="molecule type" value="Genomic_DNA"/>
</dbReference>
<comment type="caution">
    <text evidence="2">The sequence shown here is derived from an EMBL/GenBank/DDBJ whole genome shotgun (WGS) entry which is preliminary data.</text>
</comment>
<feature type="transmembrane region" description="Helical" evidence="1">
    <location>
        <begin position="12"/>
        <end position="32"/>
    </location>
</feature>
<gene>
    <name evidence="2" type="ORF">HMPREF0971_02261</name>
</gene>
<keyword evidence="1" id="KW-1133">Transmembrane helix</keyword>
<sequence length="96" mass="11088">MYIMEKIIKYQWIVYLLGWFVFQLFPAYFGLTSTSEEFLIQFLFIVGIIVIAICSFNFGIANGKLAGWLMFVFAMIVNVVVALATFIFLLGQSWHN</sequence>
<feature type="transmembrane region" description="Helical" evidence="1">
    <location>
        <begin position="38"/>
        <end position="58"/>
    </location>
</feature>
<keyword evidence="1" id="KW-0812">Transmembrane</keyword>